<feature type="domain" description="N-acetyltransferase" evidence="1">
    <location>
        <begin position="21"/>
        <end position="193"/>
    </location>
</feature>
<dbReference type="AlphaFoldDB" id="A0A2J6TND5"/>
<evidence type="ECO:0000313" key="3">
    <source>
        <dbReference type="Proteomes" id="UP000235371"/>
    </source>
</evidence>
<keyword evidence="2" id="KW-0012">Acyltransferase</keyword>
<dbReference type="GeneID" id="36579713"/>
<proteinExistence type="predicted"/>
<reference evidence="2 3" key="1">
    <citation type="submission" date="2016-04" db="EMBL/GenBank/DDBJ databases">
        <title>A degradative enzymes factory behind the ericoid mycorrhizal symbiosis.</title>
        <authorList>
            <consortium name="DOE Joint Genome Institute"/>
            <person name="Martino E."/>
            <person name="Morin E."/>
            <person name="Grelet G."/>
            <person name="Kuo A."/>
            <person name="Kohler A."/>
            <person name="Daghino S."/>
            <person name="Barry K."/>
            <person name="Choi C."/>
            <person name="Cichocki N."/>
            <person name="Clum A."/>
            <person name="Copeland A."/>
            <person name="Hainaut M."/>
            <person name="Haridas S."/>
            <person name="Labutti K."/>
            <person name="Lindquist E."/>
            <person name="Lipzen A."/>
            <person name="Khouja H.-R."/>
            <person name="Murat C."/>
            <person name="Ohm R."/>
            <person name="Olson A."/>
            <person name="Spatafora J."/>
            <person name="Veneault-Fourrey C."/>
            <person name="Henrissat B."/>
            <person name="Grigoriev I."/>
            <person name="Martin F."/>
            <person name="Perotto S."/>
        </authorList>
    </citation>
    <scope>NUCLEOTIDE SEQUENCE [LARGE SCALE GENOMIC DNA]</scope>
    <source>
        <strain evidence="2 3">E</strain>
    </source>
</reference>
<dbReference type="RefSeq" id="XP_024741440.1">
    <property type="nucleotide sequence ID" value="XM_024871631.1"/>
</dbReference>
<dbReference type="Pfam" id="PF13302">
    <property type="entry name" value="Acetyltransf_3"/>
    <property type="match status" value="1"/>
</dbReference>
<dbReference type="PANTHER" id="PTHR43328:SF1">
    <property type="entry name" value="N-ACETYLTRANSFERASE DOMAIN-CONTAINING PROTEIN"/>
    <property type="match status" value="1"/>
</dbReference>
<dbReference type="PANTHER" id="PTHR43328">
    <property type="entry name" value="ACETYLTRANSFERASE-RELATED"/>
    <property type="match status" value="1"/>
</dbReference>
<accession>A0A2J6TND5</accession>
<dbReference type="STRING" id="1095630.A0A2J6TND5"/>
<gene>
    <name evidence="2" type="ORF">K444DRAFT_287433</name>
</gene>
<dbReference type="Proteomes" id="UP000235371">
    <property type="component" value="Unassembled WGS sequence"/>
</dbReference>
<dbReference type="InterPro" id="IPR000182">
    <property type="entry name" value="GNAT_dom"/>
</dbReference>
<dbReference type="EMBL" id="KZ613749">
    <property type="protein sequence ID" value="PMD64536.1"/>
    <property type="molecule type" value="Genomic_DNA"/>
</dbReference>
<evidence type="ECO:0000313" key="2">
    <source>
        <dbReference type="EMBL" id="PMD64536.1"/>
    </source>
</evidence>
<dbReference type="Gene3D" id="3.40.630.30">
    <property type="match status" value="1"/>
</dbReference>
<dbReference type="SUPFAM" id="SSF55729">
    <property type="entry name" value="Acyl-CoA N-acyltransferases (Nat)"/>
    <property type="match status" value="1"/>
</dbReference>
<protein>
    <submittedName>
        <fullName evidence="2">Acyl-CoA N-acyltransferase</fullName>
    </submittedName>
</protein>
<dbReference type="PROSITE" id="PS51186">
    <property type="entry name" value="GNAT"/>
    <property type="match status" value="1"/>
</dbReference>
<dbReference type="InParanoid" id="A0A2J6TND5"/>
<sequence length="200" mass="22120">MPSPLAGPTNAPPILTLTRSLTIRPFRTFDAPSLAHHANDKEMWLNGPDIVPFPFTLTSAHSYIARASDSRNWACSGASWTGPALPSMYAIASRDVCIGSIEFCPGEDIRARTAKIGYWVGREYWGKGIMTEVVGTFVGWVWRSFPKFVRIEAEVHDFNVGSGRVLRKVGFEHEGTLKWGIWKDGRLAGLEIWGLVRGSG</sequence>
<dbReference type="OrthoDB" id="630895at2759"/>
<name>A0A2J6TND5_9HELO</name>
<organism evidence="2 3">
    <name type="scientific">Hyaloscypha bicolor E</name>
    <dbReference type="NCBI Taxonomy" id="1095630"/>
    <lineage>
        <taxon>Eukaryota</taxon>
        <taxon>Fungi</taxon>
        <taxon>Dikarya</taxon>
        <taxon>Ascomycota</taxon>
        <taxon>Pezizomycotina</taxon>
        <taxon>Leotiomycetes</taxon>
        <taxon>Helotiales</taxon>
        <taxon>Hyaloscyphaceae</taxon>
        <taxon>Hyaloscypha</taxon>
        <taxon>Hyaloscypha bicolor</taxon>
    </lineage>
</organism>
<keyword evidence="2" id="KW-0808">Transferase</keyword>
<dbReference type="GO" id="GO:0016747">
    <property type="term" value="F:acyltransferase activity, transferring groups other than amino-acyl groups"/>
    <property type="evidence" value="ECO:0007669"/>
    <property type="project" value="InterPro"/>
</dbReference>
<evidence type="ECO:0000259" key="1">
    <source>
        <dbReference type="PROSITE" id="PS51186"/>
    </source>
</evidence>
<dbReference type="InterPro" id="IPR016181">
    <property type="entry name" value="Acyl_CoA_acyltransferase"/>
</dbReference>
<keyword evidence="3" id="KW-1185">Reference proteome</keyword>